<name>A0ACB8AGX2_9AGAM</name>
<protein>
    <submittedName>
        <fullName evidence="1">Uncharacterized protein</fullName>
    </submittedName>
</protein>
<sequence>MENELLPGYSAPPQYDESSNASRGLTEHHAALETSLDSGQKWLHLFVKSRAANPTSLPAFYAGDVISGHVDMDVAKSESVKAITVKVTAGTTSVGQEEQLFLNVEKLLWDPSMKLSDGSKVSKFGKGQYSWPFEINLPRTVEVVDQKVKKELPLPASVSGRASPAYIDYKIIVTIKRGALRVNQTLVTNFSLTPTTQPDLPSPMLQKAYQENLPLVGPDGDPEGWQVLPPIQLKGTLFDSKSVELSCTLALAKPLSYPRGAAFPLIFTLTSTDAQALDLLSAPSNIRLFLIKSLATGSDATNENVERPADGSNFFFETVARAVFWPSEDNQTGSSQGGSRVLWGELDVKRALPPSFFFPRFTIRYTLELQPFSVRGFVATSPTSSPLLKERVSITSLRARGVNPRSHAPPEYVQEQAADYNNSVGLLENGNQRFYHHGGPGIA</sequence>
<gene>
    <name evidence="1" type="ORF">BJ138DRAFT_1147403</name>
</gene>
<evidence type="ECO:0000313" key="2">
    <source>
        <dbReference type="Proteomes" id="UP000790377"/>
    </source>
</evidence>
<accession>A0ACB8AGX2</accession>
<dbReference type="Proteomes" id="UP000790377">
    <property type="component" value="Unassembled WGS sequence"/>
</dbReference>
<evidence type="ECO:0000313" key="1">
    <source>
        <dbReference type="EMBL" id="KAH7912786.1"/>
    </source>
</evidence>
<organism evidence="1 2">
    <name type="scientific">Hygrophoropsis aurantiaca</name>
    <dbReference type="NCBI Taxonomy" id="72124"/>
    <lineage>
        <taxon>Eukaryota</taxon>
        <taxon>Fungi</taxon>
        <taxon>Dikarya</taxon>
        <taxon>Basidiomycota</taxon>
        <taxon>Agaricomycotina</taxon>
        <taxon>Agaricomycetes</taxon>
        <taxon>Agaricomycetidae</taxon>
        <taxon>Boletales</taxon>
        <taxon>Coniophorineae</taxon>
        <taxon>Hygrophoropsidaceae</taxon>
        <taxon>Hygrophoropsis</taxon>
    </lineage>
</organism>
<comment type="caution">
    <text evidence="1">The sequence shown here is derived from an EMBL/GenBank/DDBJ whole genome shotgun (WGS) entry which is preliminary data.</text>
</comment>
<dbReference type="EMBL" id="MU267643">
    <property type="protein sequence ID" value="KAH7912786.1"/>
    <property type="molecule type" value="Genomic_DNA"/>
</dbReference>
<keyword evidence="2" id="KW-1185">Reference proteome</keyword>
<proteinExistence type="predicted"/>
<reference evidence="1" key="1">
    <citation type="journal article" date="2021" name="New Phytol.">
        <title>Evolutionary innovations through gain and loss of genes in the ectomycorrhizal Boletales.</title>
        <authorList>
            <person name="Wu G."/>
            <person name="Miyauchi S."/>
            <person name="Morin E."/>
            <person name="Kuo A."/>
            <person name="Drula E."/>
            <person name="Varga T."/>
            <person name="Kohler A."/>
            <person name="Feng B."/>
            <person name="Cao Y."/>
            <person name="Lipzen A."/>
            <person name="Daum C."/>
            <person name="Hundley H."/>
            <person name="Pangilinan J."/>
            <person name="Johnson J."/>
            <person name="Barry K."/>
            <person name="LaButti K."/>
            <person name="Ng V."/>
            <person name="Ahrendt S."/>
            <person name="Min B."/>
            <person name="Choi I.G."/>
            <person name="Park H."/>
            <person name="Plett J.M."/>
            <person name="Magnuson J."/>
            <person name="Spatafora J.W."/>
            <person name="Nagy L.G."/>
            <person name="Henrissat B."/>
            <person name="Grigoriev I.V."/>
            <person name="Yang Z.L."/>
            <person name="Xu J."/>
            <person name="Martin F.M."/>
        </authorList>
    </citation>
    <scope>NUCLEOTIDE SEQUENCE</scope>
    <source>
        <strain evidence="1">ATCC 28755</strain>
    </source>
</reference>